<sequence length="528" mass="60058">MYTGPQTFGEIVEHRAKLRPYDRFIRFLDDELTYGEYHQQGNQVANAALSLGLRKGDSCAVMLPNSREFLITWLGLARIGAIEVPINTGFRGDLLAYILNQARCQSIVIQSDWIERINDLANQLQYLKQVIVVGALPEQKSNLFTWYSFEQLISQASDHRIEASIQANDPSLILFTSGTTGPSKGVVLTHSANFSLAHTACEVMEYKREDRLFTVFPLFHVNARYTTVLVALLVGCDVVMHDRFSASKFWDICRKEGITAFNFMGSMLTILMKQKQQANDDDHSVRKAYGAPTPIEIYEDFKQRFQVEITEVYGSTELGTVAANPAKQFRKGACGKILPIYEVEIHDENNQPCPVGKSGEIVVRPKKPGIMFTDYYGNAEATIKAWQDLWFHTGDTGRLDEDGYLYFIDRKKDVVRRRGENISSYEVERVINDHPQVLEAAIIGVPSELSEEEVLAAVIVKEGEKLSPENLLNFCQSRMAHFAIPRYIRFVKSLPRTPSQRVEKYKLRTEGITDDTWDREQIGFQVKR</sequence>
<dbReference type="Pfam" id="PF00501">
    <property type="entry name" value="AMP-binding"/>
    <property type="match status" value="1"/>
</dbReference>
<evidence type="ECO:0000256" key="2">
    <source>
        <dbReference type="ARBA" id="ARBA00022598"/>
    </source>
</evidence>
<dbReference type="STRING" id="199441.BkAM31D_08830"/>
<dbReference type="KEGG" id="bkw:BkAM31D_08830"/>
<gene>
    <name evidence="7" type="primary">lcfB_3</name>
    <name evidence="7" type="ORF">BkAM31D_08830</name>
</gene>
<evidence type="ECO:0000256" key="4">
    <source>
        <dbReference type="ARBA" id="ARBA00022840"/>
    </source>
</evidence>
<evidence type="ECO:0000313" key="8">
    <source>
        <dbReference type="Proteomes" id="UP000193006"/>
    </source>
</evidence>
<keyword evidence="4" id="KW-0067">ATP-binding</keyword>
<keyword evidence="8" id="KW-1185">Reference proteome</keyword>
<dbReference type="InterPro" id="IPR045851">
    <property type="entry name" value="AMP-bd_C_sf"/>
</dbReference>
<dbReference type="EMBL" id="CP020814">
    <property type="protein sequence ID" value="ARK29959.1"/>
    <property type="molecule type" value="Genomic_DNA"/>
</dbReference>
<dbReference type="PANTHER" id="PTHR43107:SF15">
    <property type="entry name" value="FATTY ACID TRANSPORT PROTEIN 3, ISOFORM A"/>
    <property type="match status" value="1"/>
</dbReference>
<dbReference type="Gene3D" id="3.40.50.12780">
    <property type="entry name" value="N-terminal domain of ligase-like"/>
    <property type="match status" value="1"/>
</dbReference>
<dbReference type="RefSeq" id="WP_066152128.1">
    <property type="nucleotide sequence ID" value="NZ_CP020814.1"/>
</dbReference>
<dbReference type="Proteomes" id="UP000193006">
    <property type="component" value="Chromosome"/>
</dbReference>
<name>A0A1X9M922_9BACI</name>
<dbReference type="CDD" id="cd05934">
    <property type="entry name" value="FACL_DitJ_like"/>
    <property type="match status" value="1"/>
</dbReference>
<dbReference type="AlphaFoldDB" id="A0A1X9M922"/>
<evidence type="ECO:0000259" key="6">
    <source>
        <dbReference type="Pfam" id="PF13193"/>
    </source>
</evidence>
<evidence type="ECO:0000256" key="3">
    <source>
        <dbReference type="ARBA" id="ARBA00022741"/>
    </source>
</evidence>
<dbReference type="InterPro" id="IPR042099">
    <property type="entry name" value="ANL_N_sf"/>
</dbReference>
<accession>A0A1X9M922</accession>
<dbReference type="PROSITE" id="PS00455">
    <property type="entry name" value="AMP_BINDING"/>
    <property type="match status" value="1"/>
</dbReference>
<dbReference type="GO" id="GO:0005324">
    <property type="term" value="F:long-chain fatty acid transmembrane transporter activity"/>
    <property type="evidence" value="ECO:0007669"/>
    <property type="project" value="TreeGrafter"/>
</dbReference>
<dbReference type="PANTHER" id="PTHR43107">
    <property type="entry name" value="LONG-CHAIN FATTY ACID TRANSPORT PROTEIN"/>
    <property type="match status" value="1"/>
</dbReference>
<reference evidence="7 8" key="1">
    <citation type="submission" date="2017-04" db="EMBL/GenBank/DDBJ databases">
        <title>Bacillus krulwichiae AM31D Genome sequencing and assembly.</title>
        <authorList>
            <person name="Krulwich T.A."/>
            <person name="Anastor L."/>
            <person name="Ehrlich R."/>
            <person name="Ehrlich G.D."/>
            <person name="Janto B."/>
        </authorList>
    </citation>
    <scope>NUCLEOTIDE SEQUENCE [LARGE SCALE GENOMIC DNA]</scope>
    <source>
        <strain evidence="7 8">AM31D</strain>
    </source>
</reference>
<evidence type="ECO:0000313" key="7">
    <source>
        <dbReference type="EMBL" id="ARK29959.1"/>
    </source>
</evidence>
<dbReference type="GO" id="GO:0004467">
    <property type="term" value="F:long-chain fatty acid-CoA ligase activity"/>
    <property type="evidence" value="ECO:0007669"/>
    <property type="project" value="UniProtKB-EC"/>
</dbReference>
<dbReference type="EC" id="6.2.1.3" evidence="7"/>
<evidence type="ECO:0000256" key="1">
    <source>
        <dbReference type="ARBA" id="ARBA00006432"/>
    </source>
</evidence>
<proteinExistence type="inferred from homology"/>
<protein>
    <submittedName>
        <fullName evidence="7">Long-chain-fatty-acid--CoA ligase</fullName>
        <ecNumber evidence="7">6.2.1.3</ecNumber>
    </submittedName>
</protein>
<dbReference type="GO" id="GO:0005886">
    <property type="term" value="C:plasma membrane"/>
    <property type="evidence" value="ECO:0007669"/>
    <property type="project" value="TreeGrafter"/>
</dbReference>
<evidence type="ECO:0000259" key="5">
    <source>
        <dbReference type="Pfam" id="PF00501"/>
    </source>
</evidence>
<keyword evidence="2 7" id="KW-0436">Ligase</keyword>
<comment type="similarity">
    <text evidence="1">Belongs to the ATP-dependent AMP-binding enzyme family.</text>
</comment>
<feature type="domain" description="AMP-binding enzyme C-terminal" evidence="6">
    <location>
        <begin position="426"/>
        <end position="499"/>
    </location>
</feature>
<dbReference type="Gene3D" id="3.30.300.30">
    <property type="match status" value="1"/>
</dbReference>
<dbReference type="GO" id="GO:0044539">
    <property type="term" value="P:long-chain fatty acid import into cell"/>
    <property type="evidence" value="ECO:0007669"/>
    <property type="project" value="TreeGrafter"/>
</dbReference>
<dbReference type="SUPFAM" id="SSF56801">
    <property type="entry name" value="Acetyl-CoA synthetase-like"/>
    <property type="match status" value="1"/>
</dbReference>
<dbReference type="InterPro" id="IPR020845">
    <property type="entry name" value="AMP-binding_CS"/>
</dbReference>
<dbReference type="Pfam" id="PF13193">
    <property type="entry name" value="AMP-binding_C"/>
    <property type="match status" value="1"/>
</dbReference>
<dbReference type="GO" id="GO:0005524">
    <property type="term" value="F:ATP binding"/>
    <property type="evidence" value="ECO:0007669"/>
    <property type="project" value="UniProtKB-KW"/>
</dbReference>
<keyword evidence="3" id="KW-0547">Nucleotide-binding</keyword>
<feature type="domain" description="AMP-dependent synthetase/ligase" evidence="5">
    <location>
        <begin position="13"/>
        <end position="365"/>
    </location>
</feature>
<dbReference type="InterPro" id="IPR000873">
    <property type="entry name" value="AMP-dep_synth/lig_dom"/>
</dbReference>
<dbReference type="InterPro" id="IPR025110">
    <property type="entry name" value="AMP-bd_C"/>
</dbReference>
<organism evidence="7 8">
    <name type="scientific">Halalkalibacter krulwichiae</name>
    <dbReference type="NCBI Taxonomy" id="199441"/>
    <lineage>
        <taxon>Bacteria</taxon>
        <taxon>Bacillati</taxon>
        <taxon>Bacillota</taxon>
        <taxon>Bacilli</taxon>
        <taxon>Bacillales</taxon>
        <taxon>Bacillaceae</taxon>
        <taxon>Halalkalibacter</taxon>
    </lineage>
</organism>